<reference evidence="2" key="1">
    <citation type="submission" date="2016-10" db="EMBL/GenBank/DDBJ databases">
        <authorList>
            <person name="Varghese N."/>
            <person name="Submissions S."/>
        </authorList>
    </citation>
    <scope>NUCLEOTIDE SEQUENCE [LARGE SCALE GENOMIC DNA]</scope>
    <source>
        <strain evidence="2">DSM 22619</strain>
    </source>
</reference>
<organism evidence="1 2">
    <name type="scientific">Parafannyhessea umbonata</name>
    <dbReference type="NCBI Taxonomy" id="604330"/>
    <lineage>
        <taxon>Bacteria</taxon>
        <taxon>Bacillati</taxon>
        <taxon>Actinomycetota</taxon>
        <taxon>Coriobacteriia</taxon>
        <taxon>Coriobacteriales</taxon>
        <taxon>Atopobiaceae</taxon>
        <taxon>Parafannyhessea</taxon>
    </lineage>
</organism>
<dbReference type="Proteomes" id="UP000198528">
    <property type="component" value="Unassembled WGS sequence"/>
</dbReference>
<dbReference type="EMBL" id="FMZL01000032">
    <property type="protein sequence ID" value="SDC65003.1"/>
    <property type="molecule type" value="Genomic_DNA"/>
</dbReference>
<dbReference type="AlphaFoldDB" id="A0A1G6NB09"/>
<protein>
    <submittedName>
        <fullName evidence="1">Uncharacterized protein</fullName>
    </submittedName>
</protein>
<gene>
    <name evidence="1" type="ORF">SAMN04487824_1328</name>
</gene>
<sequence length="65" mass="6975">MGQTVTYLSVEVEKHLPKSITALANQALENQGLIFNDGRPSGATAIMRDWQPHIPDATCGAIISP</sequence>
<evidence type="ECO:0000313" key="1">
    <source>
        <dbReference type="EMBL" id="SDC65003.1"/>
    </source>
</evidence>
<proteinExistence type="predicted"/>
<name>A0A1G6NB09_9ACTN</name>
<accession>A0A1G6NB09</accession>
<evidence type="ECO:0000313" key="2">
    <source>
        <dbReference type="Proteomes" id="UP000198528"/>
    </source>
</evidence>
<keyword evidence="2" id="KW-1185">Reference proteome</keyword>